<dbReference type="PANTHER" id="PTHR42681:SF6">
    <property type="entry name" value="BLL0263 PROTEIN"/>
    <property type="match status" value="1"/>
</dbReference>
<dbReference type="InterPro" id="IPR036736">
    <property type="entry name" value="ACP-like_sf"/>
</dbReference>
<keyword evidence="4" id="KW-1185">Reference proteome</keyword>
<dbReference type="GO" id="GO:0006633">
    <property type="term" value="P:fatty acid biosynthetic process"/>
    <property type="evidence" value="ECO:0007669"/>
    <property type="project" value="TreeGrafter"/>
</dbReference>
<accession>A0A4R2ILM0</accession>
<dbReference type="RefSeq" id="WP_165961036.1">
    <property type="nucleotide sequence ID" value="NZ_SLWS01000020.1"/>
</dbReference>
<dbReference type="Pfam" id="PF00550">
    <property type="entry name" value="PP-binding"/>
    <property type="match status" value="1"/>
</dbReference>
<dbReference type="InterPro" id="IPR016036">
    <property type="entry name" value="Malonyl_transacylase_ACP-bd"/>
</dbReference>
<dbReference type="SUPFAM" id="SSF52151">
    <property type="entry name" value="FabD/lysophospholipase-like"/>
    <property type="match status" value="1"/>
</dbReference>
<dbReference type="Gene3D" id="3.40.366.10">
    <property type="entry name" value="Malonyl-Coenzyme A Acyl Carrier Protein, domain 2"/>
    <property type="match status" value="1"/>
</dbReference>
<feature type="compositionally biased region" description="Polar residues" evidence="1">
    <location>
        <begin position="352"/>
        <end position="364"/>
    </location>
</feature>
<dbReference type="PROSITE" id="PS50075">
    <property type="entry name" value="CARRIER"/>
    <property type="match status" value="1"/>
</dbReference>
<comment type="caution">
    <text evidence="3">The sequence shown here is derived from an EMBL/GenBank/DDBJ whole genome shotgun (WGS) entry which is preliminary data.</text>
</comment>
<dbReference type="PANTHER" id="PTHR42681">
    <property type="entry name" value="MALONYL-COA-ACYL CARRIER PROTEIN TRANSACYLASE, MITOCHONDRIAL"/>
    <property type="match status" value="1"/>
</dbReference>
<proteinExistence type="predicted"/>
<dbReference type="SUPFAM" id="SSF55048">
    <property type="entry name" value="Probable ACP-binding domain of malonyl-CoA ACP transacylase"/>
    <property type="match status" value="1"/>
</dbReference>
<dbReference type="EMBL" id="SLWS01000020">
    <property type="protein sequence ID" value="TCO45903.1"/>
    <property type="molecule type" value="Genomic_DNA"/>
</dbReference>
<feature type="compositionally biased region" description="Low complexity" evidence="1">
    <location>
        <begin position="337"/>
        <end position="348"/>
    </location>
</feature>
<dbReference type="InterPro" id="IPR014043">
    <property type="entry name" value="Acyl_transferase_dom"/>
</dbReference>
<dbReference type="InterPro" id="IPR050858">
    <property type="entry name" value="Mal-CoA-ACP_Trans/PKS_FabD"/>
</dbReference>
<dbReference type="AlphaFoldDB" id="A0A4R2ILM0"/>
<dbReference type="SUPFAM" id="SSF47336">
    <property type="entry name" value="ACP-like"/>
    <property type="match status" value="1"/>
</dbReference>
<dbReference type="InterPro" id="IPR001227">
    <property type="entry name" value="Ac_transferase_dom_sf"/>
</dbReference>
<gene>
    <name evidence="3" type="ORF">EV192_12089</name>
</gene>
<organism evidence="3 4">
    <name type="scientific">Actinocrispum wychmicini</name>
    <dbReference type="NCBI Taxonomy" id="1213861"/>
    <lineage>
        <taxon>Bacteria</taxon>
        <taxon>Bacillati</taxon>
        <taxon>Actinomycetota</taxon>
        <taxon>Actinomycetes</taxon>
        <taxon>Pseudonocardiales</taxon>
        <taxon>Pseudonocardiaceae</taxon>
        <taxon>Actinocrispum</taxon>
    </lineage>
</organism>
<feature type="domain" description="Carrier" evidence="2">
    <location>
        <begin position="370"/>
        <end position="450"/>
    </location>
</feature>
<dbReference type="SMART" id="SM00827">
    <property type="entry name" value="PKS_AT"/>
    <property type="match status" value="1"/>
</dbReference>
<dbReference type="GO" id="GO:0004314">
    <property type="term" value="F:[acyl-carrier-protein] S-malonyltransferase activity"/>
    <property type="evidence" value="ECO:0007669"/>
    <property type="project" value="TreeGrafter"/>
</dbReference>
<dbReference type="InterPro" id="IPR009081">
    <property type="entry name" value="PP-bd_ACP"/>
</dbReference>
<dbReference type="GO" id="GO:0005829">
    <property type="term" value="C:cytosol"/>
    <property type="evidence" value="ECO:0007669"/>
    <property type="project" value="TreeGrafter"/>
</dbReference>
<dbReference type="Proteomes" id="UP000295680">
    <property type="component" value="Unassembled WGS sequence"/>
</dbReference>
<reference evidence="3 4" key="1">
    <citation type="submission" date="2019-03" db="EMBL/GenBank/DDBJ databases">
        <title>Genomic Encyclopedia of Type Strains, Phase IV (KMG-IV): sequencing the most valuable type-strain genomes for metagenomic binning, comparative biology and taxonomic classification.</title>
        <authorList>
            <person name="Goeker M."/>
        </authorList>
    </citation>
    <scope>NUCLEOTIDE SEQUENCE [LARGE SCALE GENOMIC DNA]</scope>
    <source>
        <strain evidence="3 4">DSM 45934</strain>
    </source>
</reference>
<sequence length="456" mass="47510">MAHGVLIQFPGLGGYTPGILAQMVTDAPRLAAILADVDQVAAAYRIGSVSAPLTDPAGPAIEELAQTPTVLHLASFASAYVLYQALRDKGIDGDVLLGQSTGEITALAAGGALSVPDAARVLCEREIALEETGILGGLVAVRVGSARAQQLCGAAGGWSLQVSLSNSPEQSVISGTEPELPRLEAVARAAGVQATRLLVRYPHHNSALRPAAHRVAAATASYSIGDPLARVYSPILGRFVADAADARRIVDRHLTDPVDYLGAIRTLYDNFGVREFLEVGVRSVLAHSARETLPAGTTLLSAPPNAVDARQILDVLTGAATAQLPPRLPVQTISTHAAEPAASHPSPAVNGSAVQQPTPATNGTATLTLPHRTALLARLRTIFAEALGYPEDVFTDDAHLEADLGIASVKKTELLVRLLDEYHLPTPPAQVRLRDYTTLPKLAGLIEALAADGDAA</sequence>
<name>A0A4R2ILM0_9PSEU</name>
<evidence type="ECO:0000313" key="4">
    <source>
        <dbReference type="Proteomes" id="UP000295680"/>
    </source>
</evidence>
<dbReference type="InterPro" id="IPR016035">
    <property type="entry name" value="Acyl_Trfase/lysoPLipase"/>
</dbReference>
<dbReference type="Pfam" id="PF00698">
    <property type="entry name" value="Acyl_transf_1"/>
    <property type="match status" value="1"/>
</dbReference>
<evidence type="ECO:0000259" key="2">
    <source>
        <dbReference type="PROSITE" id="PS50075"/>
    </source>
</evidence>
<protein>
    <submittedName>
        <fullName evidence="3">Malonyl CoA-acyl carrier protein transacylase</fullName>
    </submittedName>
</protein>
<feature type="region of interest" description="Disordered" evidence="1">
    <location>
        <begin position="337"/>
        <end position="364"/>
    </location>
</feature>
<evidence type="ECO:0000313" key="3">
    <source>
        <dbReference type="EMBL" id="TCO45903.1"/>
    </source>
</evidence>
<evidence type="ECO:0000256" key="1">
    <source>
        <dbReference type="SAM" id="MobiDB-lite"/>
    </source>
</evidence>
<dbReference type="Gene3D" id="1.10.1200.10">
    <property type="entry name" value="ACP-like"/>
    <property type="match status" value="1"/>
</dbReference>